<accession>A0A819M1Z9</accession>
<organism evidence="2 3">
    <name type="scientific">Rotaria sordida</name>
    <dbReference type="NCBI Taxonomy" id="392033"/>
    <lineage>
        <taxon>Eukaryota</taxon>
        <taxon>Metazoa</taxon>
        <taxon>Spiralia</taxon>
        <taxon>Gnathifera</taxon>
        <taxon>Rotifera</taxon>
        <taxon>Eurotatoria</taxon>
        <taxon>Bdelloidea</taxon>
        <taxon>Philodinida</taxon>
        <taxon>Philodinidae</taxon>
        <taxon>Rotaria</taxon>
    </lineage>
</organism>
<dbReference type="Pfam" id="PF05699">
    <property type="entry name" value="Dimer_Tnp_hAT"/>
    <property type="match status" value="1"/>
</dbReference>
<dbReference type="Proteomes" id="UP000663836">
    <property type="component" value="Unassembled WGS sequence"/>
</dbReference>
<name>A0A819M1Z9_9BILA</name>
<comment type="caution">
    <text evidence="2">The sequence shown here is derived from an EMBL/GenBank/DDBJ whole genome shotgun (WGS) entry which is preliminary data.</text>
</comment>
<proteinExistence type="predicted"/>
<evidence type="ECO:0000313" key="3">
    <source>
        <dbReference type="Proteomes" id="UP000663836"/>
    </source>
</evidence>
<reference evidence="2" key="1">
    <citation type="submission" date="2021-02" db="EMBL/GenBank/DDBJ databases">
        <authorList>
            <person name="Nowell W R."/>
        </authorList>
    </citation>
    <scope>NUCLEOTIDE SEQUENCE</scope>
</reference>
<dbReference type="AlphaFoldDB" id="A0A819M1Z9"/>
<feature type="domain" description="HAT C-terminal dimerisation" evidence="1">
    <location>
        <begin position="37"/>
        <end position="77"/>
    </location>
</feature>
<sequence length="79" mass="8840">MNNPMSTIDGPIKKKHRTIEDQFVDPDDDDQTFVSNAQLARRLYSIPATSGCVERQFSGSSLLINEQRSSLNPDTVENV</sequence>
<evidence type="ECO:0000259" key="1">
    <source>
        <dbReference type="Pfam" id="PF05699"/>
    </source>
</evidence>
<dbReference type="SUPFAM" id="SSF53098">
    <property type="entry name" value="Ribonuclease H-like"/>
    <property type="match status" value="1"/>
</dbReference>
<dbReference type="GO" id="GO:0046983">
    <property type="term" value="F:protein dimerization activity"/>
    <property type="evidence" value="ECO:0007669"/>
    <property type="project" value="InterPro"/>
</dbReference>
<dbReference type="InterPro" id="IPR012337">
    <property type="entry name" value="RNaseH-like_sf"/>
</dbReference>
<protein>
    <recommendedName>
        <fullName evidence="1">HAT C-terminal dimerisation domain-containing protein</fullName>
    </recommendedName>
</protein>
<dbReference type="InterPro" id="IPR008906">
    <property type="entry name" value="HATC_C_dom"/>
</dbReference>
<dbReference type="EMBL" id="CAJOBD010003933">
    <property type="protein sequence ID" value="CAF3972601.1"/>
    <property type="molecule type" value="Genomic_DNA"/>
</dbReference>
<evidence type="ECO:0000313" key="2">
    <source>
        <dbReference type="EMBL" id="CAF3972601.1"/>
    </source>
</evidence>
<gene>
    <name evidence="2" type="ORF">JBS370_LOCUS24721</name>
</gene>